<dbReference type="InterPro" id="IPR000182">
    <property type="entry name" value="GNAT_dom"/>
</dbReference>
<organism evidence="2 3">
    <name type="scientific">Alkalihalophilus marmarensis DSM 21297</name>
    <dbReference type="NCBI Taxonomy" id="1188261"/>
    <lineage>
        <taxon>Bacteria</taxon>
        <taxon>Bacillati</taxon>
        <taxon>Bacillota</taxon>
        <taxon>Bacilli</taxon>
        <taxon>Bacillales</taxon>
        <taxon>Bacillaceae</taxon>
        <taxon>Alkalihalophilus</taxon>
    </lineage>
</organism>
<evidence type="ECO:0000313" key="3">
    <source>
        <dbReference type="Proteomes" id="UP000017170"/>
    </source>
</evidence>
<keyword evidence="2" id="KW-0808">Transferase</keyword>
<dbReference type="InterPro" id="IPR016181">
    <property type="entry name" value="Acyl_CoA_acyltransferase"/>
</dbReference>
<evidence type="ECO:0000259" key="1">
    <source>
        <dbReference type="PROSITE" id="PS51186"/>
    </source>
</evidence>
<gene>
    <name evidence="2" type="ORF">A33I_09770</name>
</gene>
<dbReference type="PROSITE" id="PS51186">
    <property type="entry name" value="GNAT"/>
    <property type="match status" value="1"/>
</dbReference>
<dbReference type="EMBL" id="ATAE01000018">
    <property type="protein sequence ID" value="ERN53757.1"/>
    <property type="molecule type" value="Genomic_DNA"/>
</dbReference>
<dbReference type="GO" id="GO:0016747">
    <property type="term" value="F:acyltransferase activity, transferring groups other than amino-acyl groups"/>
    <property type="evidence" value="ECO:0007669"/>
    <property type="project" value="InterPro"/>
</dbReference>
<dbReference type="Proteomes" id="UP000017170">
    <property type="component" value="Unassembled WGS sequence"/>
</dbReference>
<feature type="domain" description="N-acetyltransferase" evidence="1">
    <location>
        <begin position="34"/>
        <end position="173"/>
    </location>
</feature>
<protein>
    <submittedName>
        <fullName evidence="2">GCN5 family acetyltransferase</fullName>
    </submittedName>
</protein>
<reference evidence="2 3" key="1">
    <citation type="journal article" date="2013" name="Genome Announc.">
        <title>Genome Sequence of the Extreme Obligate Alkaliphile Bacillus marmarensis Strain DSM 21297.</title>
        <authorList>
            <person name="Wernick D.G."/>
            <person name="Choi K.Y."/>
            <person name="Tat C.A."/>
            <person name="Lafontaine Rivera J.G."/>
            <person name="Liao J.C."/>
        </authorList>
    </citation>
    <scope>NUCLEOTIDE SEQUENCE [LARGE SCALE GENOMIC DNA]</scope>
    <source>
        <strain evidence="2 3">DSM 21297</strain>
    </source>
</reference>
<dbReference type="Pfam" id="PF00583">
    <property type="entry name" value="Acetyltransf_1"/>
    <property type="match status" value="1"/>
</dbReference>
<dbReference type="SUPFAM" id="SSF55729">
    <property type="entry name" value="Acyl-CoA N-acyltransferases (Nat)"/>
    <property type="match status" value="1"/>
</dbReference>
<proteinExistence type="predicted"/>
<dbReference type="PATRIC" id="fig|1188261.3.peg.1326"/>
<accession>U6SQV0</accession>
<keyword evidence="3" id="KW-1185">Reference proteome</keyword>
<dbReference type="AlphaFoldDB" id="U6SQV0"/>
<dbReference type="CDD" id="cd04301">
    <property type="entry name" value="NAT_SF"/>
    <property type="match status" value="1"/>
</dbReference>
<comment type="caution">
    <text evidence="2">The sequence shown here is derived from an EMBL/GenBank/DDBJ whole genome shotgun (WGS) entry which is preliminary data.</text>
</comment>
<sequence length="173" mass="19942">MINIVLPTLNISSLRGDFLYKTRWATTDEVPYMSEYWCLMANEMADIDGTPKPDNERVTQVKELFVNEYMAGHLVFRVAVDKEDRIIACAGGLIRTEYAYPLAEEPTLFGWIISVYTNKAHRKQGLAHHLINDICLWLKENGAKRAKLWSSSLAKNIYKDLDFQPMIDLEKKL</sequence>
<dbReference type="Gene3D" id="3.40.630.30">
    <property type="match status" value="1"/>
</dbReference>
<name>U6SQV0_9BACI</name>
<evidence type="ECO:0000313" key="2">
    <source>
        <dbReference type="EMBL" id="ERN53757.1"/>
    </source>
</evidence>